<protein>
    <submittedName>
        <fullName evidence="2">Uncharacterized protein</fullName>
    </submittedName>
</protein>
<accession>A0AAD3D7D4</accession>
<reference evidence="2 3" key="1">
    <citation type="journal article" date="2021" name="Sci. Rep.">
        <title>The genome of the diatom Chaetoceros tenuissimus carries an ancient integrated fragment of an extant virus.</title>
        <authorList>
            <person name="Hongo Y."/>
            <person name="Kimura K."/>
            <person name="Takaki Y."/>
            <person name="Yoshida Y."/>
            <person name="Baba S."/>
            <person name="Kobayashi G."/>
            <person name="Nagasaki K."/>
            <person name="Hano T."/>
            <person name="Tomaru Y."/>
        </authorList>
    </citation>
    <scope>NUCLEOTIDE SEQUENCE [LARGE SCALE GENOMIC DNA]</scope>
    <source>
        <strain evidence="2 3">NIES-3715</strain>
    </source>
</reference>
<gene>
    <name evidence="2" type="ORF">CTEN210_15674</name>
</gene>
<dbReference type="AlphaFoldDB" id="A0AAD3D7D4"/>
<proteinExistence type="predicted"/>
<dbReference type="Proteomes" id="UP001054902">
    <property type="component" value="Unassembled WGS sequence"/>
</dbReference>
<organism evidence="2 3">
    <name type="scientific">Chaetoceros tenuissimus</name>
    <dbReference type="NCBI Taxonomy" id="426638"/>
    <lineage>
        <taxon>Eukaryota</taxon>
        <taxon>Sar</taxon>
        <taxon>Stramenopiles</taxon>
        <taxon>Ochrophyta</taxon>
        <taxon>Bacillariophyta</taxon>
        <taxon>Coscinodiscophyceae</taxon>
        <taxon>Chaetocerotophycidae</taxon>
        <taxon>Chaetocerotales</taxon>
        <taxon>Chaetocerotaceae</taxon>
        <taxon>Chaetoceros</taxon>
    </lineage>
</organism>
<evidence type="ECO:0000313" key="2">
    <source>
        <dbReference type="EMBL" id="GFH59198.1"/>
    </source>
</evidence>
<keyword evidence="3" id="KW-1185">Reference proteome</keyword>
<evidence type="ECO:0000313" key="3">
    <source>
        <dbReference type="Proteomes" id="UP001054902"/>
    </source>
</evidence>
<sequence>MTLEKSMDMTDTQDDAEVRSAVENSTRGQVNACIHEDEEEEEEDEVKHKERSRQDKNSSNNAESANPNENVEHKEEQTIEDVLRKTATGIAGGALIAVVYHLYLFQAQVLQ</sequence>
<feature type="compositionally biased region" description="Basic and acidic residues" evidence="1">
    <location>
        <begin position="45"/>
        <end position="56"/>
    </location>
</feature>
<evidence type="ECO:0000256" key="1">
    <source>
        <dbReference type="SAM" id="MobiDB-lite"/>
    </source>
</evidence>
<comment type="caution">
    <text evidence="2">The sequence shown here is derived from an EMBL/GenBank/DDBJ whole genome shotgun (WGS) entry which is preliminary data.</text>
</comment>
<feature type="region of interest" description="Disordered" evidence="1">
    <location>
        <begin position="1"/>
        <end position="78"/>
    </location>
</feature>
<name>A0AAD3D7D4_9STRA</name>
<feature type="compositionally biased region" description="Low complexity" evidence="1">
    <location>
        <begin position="57"/>
        <end position="69"/>
    </location>
</feature>
<dbReference type="EMBL" id="BLLK01000062">
    <property type="protein sequence ID" value="GFH59198.1"/>
    <property type="molecule type" value="Genomic_DNA"/>
</dbReference>